<evidence type="ECO:0000313" key="3">
    <source>
        <dbReference type="EMBL" id="MFD3292461.1"/>
    </source>
</evidence>
<dbReference type="Pfam" id="PF00171">
    <property type="entry name" value="Aldedh"/>
    <property type="match status" value="1"/>
</dbReference>
<dbReference type="SUPFAM" id="SSF53720">
    <property type="entry name" value="ALDH-like"/>
    <property type="match status" value="1"/>
</dbReference>
<reference evidence="3 4" key="1">
    <citation type="submission" date="2024-03" db="EMBL/GenBank/DDBJ databases">
        <title>Aquirufa genome sequencing.</title>
        <authorList>
            <person name="Pitt A."/>
            <person name="Hahn M.W."/>
        </authorList>
    </citation>
    <scope>NUCLEOTIDE SEQUENCE [LARGE SCALE GENOMIC DNA]</scope>
    <source>
        <strain evidence="3 4">KTFRIE-69F</strain>
    </source>
</reference>
<dbReference type="RefSeq" id="WP_377977833.1">
    <property type="nucleotide sequence ID" value="NZ_JBBKXY010000001.1"/>
</dbReference>
<dbReference type="InterPro" id="IPR016161">
    <property type="entry name" value="Ald_DH/histidinol_DH"/>
</dbReference>
<dbReference type="InterPro" id="IPR050740">
    <property type="entry name" value="Aldehyde_DH_Superfamily"/>
</dbReference>
<proteinExistence type="predicted"/>
<dbReference type="CDD" id="cd07129">
    <property type="entry name" value="ALDH_KGSADH"/>
    <property type="match status" value="1"/>
</dbReference>
<gene>
    <name evidence="3" type="ORF">SKC35_02060</name>
</gene>
<feature type="domain" description="Aldehyde dehydrogenase" evidence="2">
    <location>
        <begin position="3"/>
        <end position="420"/>
    </location>
</feature>
<organism evidence="3 4">
    <name type="scientific">Aquirufa originis</name>
    <dbReference type="NCBI Taxonomy" id="3096514"/>
    <lineage>
        <taxon>Bacteria</taxon>
        <taxon>Pseudomonadati</taxon>
        <taxon>Bacteroidota</taxon>
        <taxon>Cytophagia</taxon>
        <taxon>Cytophagales</taxon>
        <taxon>Flectobacillaceae</taxon>
        <taxon>Aquirufa</taxon>
    </lineage>
</organism>
<accession>A0ABW6D5Z3</accession>
<sequence length="452" mass="47239">MNYSDASIAEIDSAIAAAKAAFPIYRRISDVNRAAFLEAISREIMALGDELIQSACAESNLPEARITGERGRTTGQIQAFADFISNPAWKKEIHDPAQPDRAPLPKPDLFQTQIPLGPVAVFGASNFPLAFSVAGGDTISALAAGCPVVFKAHPAHPKTGELVGSAISKAVASCGLPAGVFALVHGSSNEVGSHLVQHPAIQAVGFTGSYRGGKALYDLAVRRPHPIPVYAEMGSVNPVILLSNKIAENPAALAAGLAGSVCLGVGQFCTNPGLLILQKKDAAFLDLLAAELVKLPLGTFLTPGIAAAYTSGVANLAKHAKKLTSRELPSPALFVAEAATANHAILEEVFGPCTVAILVEDESELLTFIESMDGQLTGTIHGTKAEISEELIDTLLQKVGRLLFNGFPTGVEVSGAMVHGGPFPATTDSRSTSVGTQAIYRFTRMVCLQNRV</sequence>
<protein>
    <submittedName>
        <fullName evidence="3">Aldehyde dehydrogenase (NADP(+))</fullName>
    </submittedName>
</protein>
<evidence type="ECO:0000256" key="1">
    <source>
        <dbReference type="ARBA" id="ARBA00023002"/>
    </source>
</evidence>
<comment type="caution">
    <text evidence="3">The sequence shown here is derived from an EMBL/GenBank/DDBJ whole genome shotgun (WGS) entry which is preliminary data.</text>
</comment>
<dbReference type="InterPro" id="IPR016163">
    <property type="entry name" value="Ald_DH_C"/>
</dbReference>
<dbReference type="PANTHER" id="PTHR43353">
    <property type="entry name" value="SUCCINATE-SEMIALDEHYDE DEHYDROGENASE, MITOCHONDRIAL"/>
    <property type="match status" value="1"/>
</dbReference>
<evidence type="ECO:0000259" key="2">
    <source>
        <dbReference type="Pfam" id="PF00171"/>
    </source>
</evidence>
<evidence type="ECO:0000313" key="4">
    <source>
        <dbReference type="Proteomes" id="UP001598112"/>
    </source>
</evidence>
<name>A0ABW6D5Z3_9BACT</name>
<dbReference type="Gene3D" id="3.40.605.10">
    <property type="entry name" value="Aldehyde Dehydrogenase, Chain A, domain 1"/>
    <property type="match status" value="1"/>
</dbReference>
<dbReference type="InterPro" id="IPR016162">
    <property type="entry name" value="Ald_DH_N"/>
</dbReference>
<dbReference type="InterPro" id="IPR044151">
    <property type="entry name" value="ALDH_KGSADH"/>
</dbReference>
<dbReference type="Proteomes" id="UP001598112">
    <property type="component" value="Unassembled WGS sequence"/>
</dbReference>
<dbReference type="PANTHER" id="PTHR43353:SF3">
    <property type="entry name" value="ALDEHYDE DEHYDROGENASE-RELATED"/>
    <property type="match status" value="1"/>
</dbReference>
<dbReference type="InterPro" id="IPR015590">
    <property type="entry name" value="Aldehyde_DH_dom"/>
</dbReference>
<keyword evidence="4" id="KW-1185">Reference proteome</keyword>
<dbReference type="Gene3D" id="3.40.309.10">
    <property type="entry name" value="Aldehyde Dehydrogenase, Chain A, domain 2"/>
    <property type="match status" value="1"/>
</dbReference>
<dbReference type="EMBL" id="JBBKXY010000001">
    <property type="protein sequence ID" value="MFD3292461.1"/>
    <property type="molecule type" value="Genomic_DNA"/>
</dbReference>
<keyword evidence="1" id="KW-0560">Oxidoreductase</keyword>